<evidence type="ECO:0000256" key="1">
    <source>
        <dbReference type="SAM" id="MobiDB-lite"/>
    </source>
</evidence>
<gene>
    <name evidence="3" type="ORF">DGYR_LOCUS7614</name>
</gene>
<accession>A0A7I8VUH2</accession>
<dbReference type="AlphaFoldDB" id="A0A7I8VUH2"/>
<name>A0A7I8VUH2_9ANNE</name>
<proteinExistence type="predicted"/>
<keyword evidence="4" id="KW-1185">Reference proteome</keyword>
<feature type="domain" description="F-box" evidence="2">
    <location>
        <begin position="188"/>
        <end position="235"/>
    </location>
</feature>
<reference evidence="3 4" key="1">
    <citation type="submission" date="2020-08" db="EMBL/GenBank/DDBJ databases">
        <authorList>
            <person name="Hejnol A."/>
        </authorList>
    </citation>
    <scope>NUCLEOTIDE SEQUENCE [LARGE SCALE GENOMIC DNA]</scope>
</reference>
<organism evidence="3 4">
    <name type="scientific">Dimorphilus gyrociliatus</name>
    <dbReference type="NCBI Taxonomy" id="2664684"/>
    <lineage>
        <taxon>Eukaryota</taxon>
        <taxon>Metazoa</taxon>
        <taxon>Spiralia</taxon>
        <taxon>Lophotrochozoa</taxon>
        <taxon>Annelida</taxon>
        <taxon>Polychaeta</taxon>
        <taxon>Polychaeta incertae sedis</taxon>
        <taxon>Dinophilidae</taxon>
        <taxon>Dimorphilus</taxon>
    </lineage>
</organism>
<dbReference type="EMBL" id="CAJFCJ010000010">
    <property type="protein sequence ID" value="CAD5119360.1"/>
    <property type="molecule type" value="Genomic_DNA"/>
</dbReference>
<feature type="region of interest" description="Disordered" evidence="1">
    <location>
        <begin position="381"/>
        <end position="406"/>
    </location>
</feature>
<protein>
    <recommendedName>
        <fullName evidence="2">F-box domain-containing protein</fullName>
    </recommendedName>
</protein>
<dbReference type="InterPro" id="IPR001810">
    <property type="entry name" value="F-box_dom"/>
</dbReference>
<evidence type="ECO:0000313" key="4">
    <source>
        <dbReference type="Proteomes" id="UP000549394"/>
    </source>
</evidence>
<comment type="caution">
    <text evidence="3">The sequence shown here is derived from an EMBL/GenBank/DDBJ whole genome shotgun (WGS) entry which is preliminary data.</text>
</comment>
<evidence type="ECO:0000259" key="2">
    <source>
        <dbReference type="PROSITE" id="PS50181"/>
    </source>
</evidence>
<dbReference type="PROSITE" id="PS50181">
    <property type="entry name" value="FBOX"/>
    <property type="match status" value="1"/>
</dbReference>
<dbReference type="Proteomes" id="UP000549394">
    <property type="component" value="Unassembled WGS sequence"/>
</dbReference>
<feature type="region of interest" description="Disordered" evidence="1">
    <location>
        <begin position="261"/>
        <end position="287"/>
    </location>
</feature>
<feature type="region of interest" description="Disordered" evidence="1">
    <location>
        <begin position="17"/>
        <end position="44"/>
    </location>
</feature>
<sequence>MSNGNVCGPLCPHPSCWKVQRSSKPPKTAENTRESADSSYEPLPTQSVVNLFENVLPPSERRIFYEPTERLPTRTTGSRIPAPQATPAVGDDITLTSLETKRANQIIVHEVFELSDLRSSVGETFMPTSYLVWHPSKEKPKKPKTRKIIQNPLDVLPPAPPPHTAASSRQPTRVTRFRKSPSAGYRGLDDLLDLPRDILHQVVGSLSPNDLRDRKRLTSKLLTLVPQLERHSSAVALAASRVLTQHKMRIAELQTSLSETFSRSQTKPTVKLHRSDSAGSSDPDRTTIPVADVAKMLHKQKDVGRIVLDSNVLELAPKTEKDEVPERHIVLLKKTPDLDTNTESSLHVFTPETIEAESTEEVELTAREELMEKIQWAGETAKVADEDPSPVPPPPSPNALQTSAPSTANNNAAYIFDSDSEHFTISARPPTDLDDISRLQTPKTPSKKDLPAPSNDQSISVSNIMKNAVFALNVPLDQVDVIAEEDEEGLKNRFAPV</sequence>
<feature type="region of interest" description="Disordered" evidence="1">
    <location>
        <begin position="153"/>
        <end position="181"/>
    </location>
</feature>
<evidence type="ECO:0000313" key="3">
    <source>
        <dbReference type="EMBL" id="CAD5119360.1"/>
    </source>
</evidence>
<feature type="region of interest" description="Disordered" evidence="1">
    <location>
        <begin position="424"/>
        <end position="457"/>
    </location>
</feature>